<reference evidence="1" key="1">
    <citation type="submission" date="2021-06" db="EMBL/GenBank/DDBJ databases">
        <authorList>
            <person name="Kallberg Y."/>
            <person name="Tangrot J."/>
            <person name="Rosling A."/>
        </authorList>
    </citation>
    <scope>NUCLEOTIDE SEQUENCE</scope>
    <source>
        <strain evidence="1">87-6 pot B 2015</strain>
    </source>
</reference>
<proteinExistence type="predicted"/>
<evidence type="ECO:0000313" key="1">
    <source>
        <dbReference type="EMBL" id="CAG8571300.1"/>
    </source>
</evidence>
<dbReference type="EMBL" id="CAJVPP010001750">
    <property type="protein sequence ID" value="CAG8571300.1"/>
    <property type="molecule type" value="Genomic_DNA"/>
</dbReference>
<feature type="non-terminal residue" evidence="1">
    <location>
        <position position="40"/>
    </location>
</feature>
<accession>A0A9N9BKK1</accession>
<evidence type="ECO:0000313" key="2">
    <source>
        <dbReference type="Proteomes" id="UP000789375"/>
    </source>
</evidence>
<comment type="caution">
    <text evidence="1">The sequence shown here is derived from an EMBL/GenBank/DDBJ whole genome shotgun (WGS) entry which is preliminary data.</text>
</comment>
<dbReference type="Proteomes" id="UP000789375">
    <property type="component" value="Unassembled WGS sequence"/>
</dbReference>
<sequence>MLAKYDMGGNGIDTIRQFPPVTYKLEDDDEELMQCIKEIK</sequence>
<keyword evidence="2" id="KW-1185">Reference proteome</keyword>
<dbReference type="AlphaFoldDB" id="A0A9N9BKK1"/>
<organism evidence="1 2">
    <name type="scientific">Funneliformis mosseae</name>
    <name type="common">Endomycorrhizal fungus</name>
    <name type="synonym">Glomus mosseae</name>
    <dbReference type="NCBI Taxonomy" id="27381"/>
    <lineage>
        <taxon>Eukaryota</taxon>
        <taxon>Fungi</taxon>
        <taxon>Fungi incertae sedis</taxon>
        <taxon>Mucoromycota</taxon>
        <taxon>Glomeromycotina</taxon>
        <taxon>Glomeromycetes</taxon>
        <taxon>Glomerales</taxon>
        <taxon>Glomeraceae</taxon>
        <taxon>Funneliformis</taxon>
    </lineage>
</organism>
<name>A0A9N9BKK1_FUNMO</name>
<gene>
    <name evidence="1" type="ORF">FMOSSE_LOCUS7467</name>
</gene>
<protein>
    <submittedName>
        <fullName evidence="1">9142_t:CDS:1</fullName>
    </submittedName>
</protein>